<dbReference type="RefSeq" id="WP_172126972.1">
    <property type="nucleotide sequence ID" value="NZ_CP042652.1"/>
</dbReference>
<gene>
    <name evidence="1" type="ORF">AACT_2206</name>
</gene>
<keyword evidence="2" id="KW-1185">Reference proteome</keyword>
<reference evidence="1 2" key="1">
    <citation type="submission" date="2019-08" db="EMBL/GenBank/DDBJ databases">
        <title>Complete genome sequence of Arcobacter acticola.</title>
        <authorList>
            <person name="Miller W."/>
        </authorList>
    </citation>
    <scope>NUCLEOTIDE SEQUENCE [LARGE SCALE GENOMIC DNA]</scope>
    <source>
        <strain evidence="1 2">KCTC 52212</strain>
    </source>
</reference>
<dbReference type="KEGG" id="paco:AACT_2206"/>
<evidence type="ECO:0000313" key="2">
    <source>
        <dbReference type="Proteomes" id="UP000503483"/>
    </source>
</evidence>
<organism evidence="1 2">
    <name type="scientific">Arcobacter acticola</name>
    <dbReference type="NCBI Taxonomy" id="1849015"/>
    <lineage>
        <taxon>Bacteria</taxon>
        <taxon>Pseudomonadati</taxon>
        <taxon>Campylobacterota</taxon>
        <taxon>Epsilonproteobacteria</taxon>
        <taxon>Campylobacterales</taxon>
        <taxon>Arcobacteraceae</taxon>
        <taxon>Arcobacter</taxon>
    </lineage>
</organism>
<name>A0A6M8ECT7_9BACT</name>
<evidence type="ECO:0000313" key="1">
    <source>
        <dbReference type="EMBL" id="QKE29333.1"/>
    </source>
</evidence>
<proteinExistence type="predicted"/>
<dbReference type="Proteomes" id="UP000503483">
    <property type="component" value="Chromosome"/>
</dbReference>
<dbReference type="EMBL" id="CP042652">
    <property type="protein sequence ID" value="QKE29333.1"/>
    <property type="molecule type" value="Genomic_DNA"/>
</dbReference>
<dbReference type="AlphaFoldDB" id="A0A6M8ECT7"/>
<sequence>MKIEIETATNGYIITIPPEYEDSVEKKIVIQELEYDHNNGKKEEFECFRNLVSNLQEIFGVNNSKHNTIGYINDICSEDKRWEFQQQMKQSLENPKNDLGD</sequence>
<accession>A0A6M8ECT7</accession>
<protein>
    <submittedName>
        <fullName evidence="1">Uncharacterized protein</fullName>
    </submittedName>
</protein>